<dbReference type="OMA" id="WIEGMER"/>
<organism evidence="2 3">
    <name type="scientific">Nelumbo nucifera</name>
    <name type="common">Sacred lotus</name>
    <dbReference type="NCBI Taxonomy" id="4432"/>
    <lineage>
        <taxon>Eukaryota</taxon>
        <taxon>Viridiplantae</taxon>
        <taxon>Streptophyta</taxon>
        <taxon>Embryophyta</taxon>
        <taxon>Tracheophyta</taxon>
        <taxon>Spermatophyta</taxon>
        <taxon>Magnoliopsida</taxon>
        <taxon>Proteales</taxon>
        <taxon>Nelumbonaceae</taxon>
        <taxon>Nelumbo</taxon>
    </lineage>
</organism>
<dbReference type="PANTHER" id="PTHR37265">
    <property type="entry name" value="OS01G0195300 PROTEIN"/>
    <property type="match status" value="1"/>
</dbReference>
<dbReference type="Proteomes" id="UP000189703">
    <property type="component" value="Unplaced"/>
</dbReference>
<protein>
    <submittedName>
        <fullName evidence="3">Uncharacterized protein LOC104586623</fullName>
    </submittedName>
</protein>
<feature type="compositionally biased region" description="Acidic residues" evidence="1">
    <location>
        <begin position="28"/>
        <end position="38"/>
    </location>
</feature>
<name>A0A1U7YSZ5_NELNU</name>
<accession>A0A1U7YSZ5</accession>
<dbReference type="PANTHER" id="PTHR37265:SF5">
    <property type="entry name" value="OS01G0195300 PROTEIN"/>
    <property type="match status" value="1"/>
</dbReference>
<proteinExistence type="predicted"/>
<evidence type="ECO:0000313" key="2">
    <source>
        <dbReference type="Proteomes" id="UP000189703"/>
    </source>
</evidence>
<sequence>MKESRKRPEPDDAPSHQVAEKRSISPEMSDDEEDLLDGAAIEEEMVAEVMKSLEEVIRCPTGFNPPTSTYMTINGNKDICGASFSDSASTRMASVDIGGTGIPRVTEPAEELSGWSMSFSGMESGQWALDEENECRFAEVVEVCSDGGNGCDGGESDDEWLARILSCPPLGFEE</sequence>
<dbReference type="InParanoid" id="A0A1U7YSZ5"/>
<dbReference type="KEGG" id="nnu:104586623"/>
<feature type="compositionally biased region" description="Basic and acidic residues" evidence="1">
    <location>
        <begin position="1"/>
        <end position="24"/>
    </location>
</feature>
<dbReference type="RefSeq" id="XP_010242214.1">
    <property type="nucleotide sequence ID" value="XM_010243912.2"/>
</dbReference>
<dbReference type="GeneID" id="104586623"/>
<evidence type="ECO:0000256" key="1">
    <source>
        <dbReference type="SAM" id="MobiDB-lite"/>
    </source>
</evidence>
<feature type="region of interest" description="Disordered" evidence="1">
    <location>
        <begin position="1"/>
        <end position="38"/>
    </location>
</feature>
<evidence type="ECO:0000313" key="3">
    <source>
        <dbReference type="RefSeq" id="XP_010242214.1"/>
    </source>
</evidence>
<dbReference type="OrthoDB" id="1934374at2759"/>
<dbReference type="AlphaFoldDB" id="A0A1U7YSZ5"/>
<gene>
    <name evidence="3" type="primary">LOC104586623</name>
</gene>
<keyword evidence="2" id="KW-1185">Reference proteome</keyword>
<reference evidence="3" key="1">
    <citation type="submission" date="2025-08" db="UniProtKB">
        <authorList>
            <consortium name="RefSeq"/>
        </authorList>
    </citation>
    <scope>IDENTIFICATION</scope>
</reference>